<dbReference type="CDD" id="cd06225">
    <property type="entry name" value="HAMP"/>
    <property type="match status" value="1"/>
</dbReference>
<keyword evidence="13 17" id="KW-0472">Membrane</keyword>
<dbReference type="GO" id="GO:0005524">
    <property type="term" value="F:ATP binding"/>
    <property type="evidence" value="ECO:0007669"/>
    <property type="project" value="UniProtKB-KW"/>
</dbReference>
<dbReference type="InterPro" id="IPR001789">
    <property type="entry name" value="Sig_transdc_resp-reg_receiver"/>
</dbReference>
<feature type="domain" description="HAMP" evidence="20">
    <location>
        <begin position="182"/>
        <end position="234"/>
    </location>
</feature>
<dbReference type="InterPro" id="IPR003660">
    <property type="entry name" value="HAMP_dom"/>
</dbReference>
<dbReference type="InterPro" id="IPR005467">
    <property type="entry name" value="His_kinase_dom"/>
</dbReference>
<dbReference type="AlphaFoldDB" id="Q1MXP3"/>
<dbReference type="PROSITE" id="PS50109">
    <property type="entry name" value="HIS_KIN"/>
    <property type="match status" value="1"/>
</dbReference>
<dbReference type="InterPro" id="IPR004358">
    <property type="entry name" value="Sig_transdc_His_kin-like_C"/>
</dbReference>
<dbReference type="OrthoDB" id="9797243at2"/>
<dbReference type="SUPFAM" id="SSF158472">
    <property type="entry name" value="HAMP domain-like"/>
    <property type="match status" value="1"/>
</dbReference>
<dbReference type="HOGENOM" id="CLU_000445_104_15_6"/>
<dbReference type="Gene3D" id="1.20.120.160">
    <property type="entry name" value="HPT domain"/>
    <property type="match status" value="1"/>
</dbReference>
<feature type="coiled-coil region" evidence="16">
    <location>
        <begin position="226"/>
        <end position="271"/>
    </location>
</feature>
<feature type="transmembrane region" description="Helical" evidence="17">
    <location>
        <begin position="159"/>
        <end position="178"/>
    </location>
</feature>
<evidence type="ECO:0000256" key="17">
    <source>
        <dbReference type="SAM" id="Phobius"/>
    </source>
</evidence>
<name>Q1MXP3_9GAMM</name>
<feature type="domain" description="HPt" evidence="21">
    <location>
        <begin position="793"/>
        <end position="885"/>
    </location>
</feature>
<reference evidence="22 23" key="1">
    <citation type="submission" date="2006-03" db="EMBL/GenBank/DDBJ databases">
        <authorList>
            <person name="Pinhassi J."/>
            <person name="Pedros-Alio C."/>
            <person name="Ferriera S."/>
            <person name="Johnson J."/>
            <person name="Kravitz S."/>
            <person name="Halpern A."/>
            <person name="Remington K."/>
            <person name="Beeson K."/>
            <person name="Tran B."/>
            <person name="Rogers Y.-H."/>
            <person name="Friedman R."/>
            <person name="Venter J.C."/>
        </authorList>
    </citation>
    <scope>NUCLEOTIDE SEQUENCE [LARGE SCALE GENOMIC DNA]</scope>
    <source>
        <strain evidence="22 23">RED65</strain>
    </source>
</reference>
<dbReference type="InterPro" id="IPR011006">
    <property type="entry name" value="CheY-like_superfamily"/>
</dbReference>
<feature type="domain" description="Response regulatory" evidence="19">
    <location>
        <begin position="646"/>
        <end position="762"/>
    </location>
</feature>
<dbReference type="Gene3D" id="3.40.50.2300">
    <property type="match status" value="1"/>
</dbReference>
<evidence type="ECO:0000256" key="1">
    <source>
        <dbReference type="ARBA" id="ARBA00000085"/>
    </source>
</evidence>
<dbReference type="SUPFAM" id="SSF47226">
    <property type="entry name" value="Histidine-containing phosphotransfer domain, HPT domain"/>
    <property type="match status" value="1"/>
</dbReference>
<evidence type="ECO:0000256" key="5">
    <source>
        <dbReference type="ARBA" id="ARBA00022553"/>
    </source>
</evidence>
<evidence type="ECO:0000256" key="11">
    <source>
        <dbReference type="ARBA" id="ARBA00022989"/>
    </source>
</evidence>
<gene>
    <name evidence="22" type="ORF">RED65_03840</name>
</gene>
<comment type="catalytic activity">
    <reaction evidence="1">
        <text>ATP + protein L-histidine = ADP + protein N-phospho-L-histidine.</text>
        <dbReference type="EC" id="2.7.13.3"/>
    </reaction>
</comment>
<dbReference type="SUPFAM" id="SSF52172">
    <property type="entry name" value="CheY-like"/>
    <property type="match status" value="1"/>
</dbReference>
<keyword evidence="7 17" id="KW-0812">Transmembrane</keyword>
<evidence type="ECO:0000256" key="10">
    <source>
        <dbReference type="ARBA" id="ARBA00022840"/>
    </source>
</evidence>
<dbReference type="SMART" id="SM00387">
    <property type="entry name" value="HATPase_c"/>
    <property type="match status" value="1"/>
</dbReference>
<feature type="modified residue" description="4-aspartylphosphate" evidence="15">
    <location>
        <position position="695"/>
    </location>
</feature>
<keyword evidence="8" id="KW-0547">Nucleotide-binding</keyword>
<dbReference type="InterPro" id="IPR036890">
    <property type="entry name" value="HATPase_C_sf"/>
</dbReference>
<keyword evidence="6" id="KW-0808">Transferase</keyword>
<feature type="domain" description="Histidine kinase" evidence="18">
    <location>
        <begin position="281"/>
        <end position="502"/>
    </location>
</feature>
<dbReference type="CDD" id="cd16922">
    <property type="entry name" value="HATPase_EvgS-ArcB-TorS-like"/>
    <property type="match status" value="1"/>
</dbReference>
<evidence type="ECO:0000256" key="13">
    <source>
        <dbReference type="ARBA" id="ARBA00023136"/>
    </source>
</evidence>
<dbReference type="SUPFAM" id="SSF55874">
    <property type="entry name" value="ATPase domain of HSP90 chaperone/DNA topoisomerase II/histidine kinase"/>
    <property type="match status" value="1"/>
</dbReference>
<dbReference type="Pfam" id="PF00672">
    <property type="entry name" value="HAMP"/>
    <property type="match status" value="1"/>
</dbReference>
<dbReference type="FunFam" id="1.10.287.130:FF:000003">
    <property type="entry name" value="Histidine kinase"/>
    <property type="match status" value="1"/>
</dbReference>
<dbReference type="InterPro" id="IPR036097">
    <property type="entry name" value="HisK_dim/P_sf"/>
</dbReference>
<dbReference type="EC" id="2.7.13.3" evidence="3"/>
<dbReference type="InterPro" id="IPR036641">
    <property type="entry name" value="HPT_dom_sf"/>
</dbReference>
<dbReference type="FunFam" id="3.30.565.10:FF:000010">
    <property type="entry name" value="Sensor histidine kinase RcsC"/>
    <property type="match status" value="1"/>
</dbReference>
<evidence type="ECO:0000256" key="9">
    <source>
        <dbReference type="ARBA" id="ARBA00022777"/>
    </source>
</evidence>
<dbReference type="SMART" id="SM00388">
    <property type="entry name" value="HisKA"/>
    <property type="match status" value="1"/>
</dbReference>
<keyword evidence="23" id="KW-1185">Reference proteome</keyword>
<comment type="subcellular location">
    <subcellularLocation>
        <location evidence="2">Cell membrane</location>
        <topology evidence="2">Multi-pass membrane protein</topology>
    </subcellularLocation>
</comment>
<dbReference type="CDD" id="cd00082">
    <property type="entry name" value="HisKA"/>
    <property type="match status" value="1"/>
</dbReference>
<dbReference type="GO" id="GO:0005886">
    <property type="term" value="C:plasma membrane"/>
    <property type="evidence" value="ECO:0007669"/>
    <property type="project" value="UniProtKB-SubCell"/>
</dbReference>
<evidence type="ECO:0000256" key="7">
    <source>
        <dbReference type="ARBA" id="ARBA00022692"/>
    </source>
</evidence>
<evidence type="ECO:0000259" key="18">
    <source>
        <dbReference type="PROSITE" id="PS50109"/>
    </source>
</evidence>
<feature type="transmembrane region" description="Helical" evidence="17">
    <location>
        <begin position="12"/>
        <end position="31"/>
    </location>
</feature>
<dbReference type="SMART" id="SM00304">
    <property type="entry name" value="HAMP"/>
    <property type="match status" value="1"/>
</dbReference>
<dbReference type="InterPro" id="IPR003661">
    <property type="entry name" value="HisK_dim/P_dom"/>
</dbReference>
<keyword evidence="11 17" id="KW-1133">Transmembrane helix</keyword>
<dbReference type="PROSITE" id="PS50894">
    <property type="entry name" value="HPT"/>
    <property type="match status" value="1"/>
</dbReference>
<evidence type="ECO:0000256" key="3">
    <source>
        <dbReference type="ARBA" id="ARBA00012438"/>
    </source>
</evidence>
<organism evidence="22 23">
    <name type="scientific">Bermanella marisrubri</name>
    <dbReference type="NCBI Taxonomy" id="207949"/>
    <lineage>
        <taxon>Bacteria</taxon>
        <taxon>Pseudomonadati</taxon>
        <taxon>Pseudomonadota</taxon>
        <taxon>Gammaproteobacteria</taxon>
        <taxon>Oceanospirillales</taxon>
        <taxon>Oceanospirillaceae</taxon>
        <taxon>Bermanella</taxon>
    </lineage>
</organism>
<dbReference type="Gene3D" id="1.10.287.130">
    <property type="match status" value="1"/>
</dbReference>
<dbReference type="PROSITE" id="PS50110">
    <property type="entry name" value="RESPONSE_REGULATORY"/>
    <property type="match status" value="1"/>
</dbReference>
<evidence type="ECO:0000313" key="23">
    <source>
        <dbReference type="Proteomes" id="UP000004263"/>
    </source>
</evidence>
<comment type="caution">
    <text evidence="22">The sequence shown here is derived from an EMBL/GenBank/DDBJ whole genome shotgun (WGS) entry which is preliminary data.</text>
</comment>
<evidence type="ECO:0000313" key="22">
    <source>
        <dbReference type="EMBL" id="EAT10741.1"/>
    </source>
</evidence>
<dbReference type="RefSeq" id="WP_007019117.1">
    <property type="nucleotide sequence ID" value="NZ_CH724120.1"/>
</dbReference>
<evidence type="ECO:0000256" key="14">
    <source>
        <dbReference type="PROSITE-ProRule" id="PRU00110"/>
    </source>
</evidence>
<sequence>MHYWGIQKRIVLMTLLPCLMTIALMSGYFAWQQQTTTSLQAQAHAIETGRQLAITIQNAQRPIPREYLEPYLDLEDIRSIAVLNLDQTPLLRVGPNMYPISGPRIIQGELHRFQTGKSQRLRFPLYNVDKEQPIQKQITGWIEIEYGYSQVALLQNKQLFQTILLVLLFGALALFLTWRFSRRITQPLGNVAKTLEHLESGNLDARVKLSRQAEFNELAGSINTMAASLQRAQTELQENIEQATDDLKQTLDELEVQNIELNLARREALDASQTKSDFLANMSHEIRTPLNGILGFTRLLSGTRLNKRQLEYLQTIESSSTSLLSIINDILDFSKIEAGKLVLDQAPVNVSDIIDDVITMLAPEAHKKHIELAALVYQDVPQEIMGDSLRLKQILTNLINNAIKFTHTGSVIVRVMLEEQEGSDVTLKFSVQDTGIGMTDDQQKNLFKAFSQGDESTSRRYGGTGLGLVISRYLVEHMQGELGFDSTAHVGSEFFFSATFEVCENEDNSWKDAPWYGLSAGIFHSQIASSQSLQGLVQRLGIHTKRYQHLPAMLQNQTITNHDILFIEITEDSSYDMIESLSKKSNVIALVPNNESRNLKLIEQLGLDSLVLPVAFRNISKLMLEMFLDEQHAPVNQQEETARPVRVLAVDDNQPNLELVTTWLKQLDVQVVAARGGLEAVELATEQNFDLIFMDIQMPDLDGVQATQRIRQNNPDKKCAVVALTAHALPNERKKLMKKGFDDYLTKPLDEQQLEHTLKKWTHHQVKFIERASHDVIPQETNPILDWHMSLKLAGGNSELAENMLNGLVSEIHTLKPMLEQAQAEALIEPIHKLHGLCRYVGAQELQQALQYAETQLKTEPQYWQDGKDNLLRAIEDFLIATQTFNAHHYTS</sequence>
<dbReference type="SMART" id="SM00448">
    <property type="entry name" value="REC"/>
    <property type="match status" value="1"/>
</dbReference>
<dbReference type="Gene3D" id="3.30.565.10">
    <property type="entry name" value="Histidine kinase-like ATPase, C-terminal domain"/>
    <property type="match status" value="1"/>
</dbReference>
<accession>Q1MXP3</accession>
<evidence type="ECO:0000256" key="6">
    <source>
        <dbReference type="ARBA" id="ARBA00022679"/>
    </source>
</evidence>
<evidence type="ECO:0000259" key="20">
    <source>
        <dbReference type="PROSITE" id="PS50885"/>
    </source>
</evidence>
<keyword evidence="5 15" id="KW-0597">Phosphoprotein</keyword>
<dbReference type="PANTHER" id="PTHR45339:SF1">
    <property type="entry name" value="HYBRID SIGNAL TRANSDUCTION HISTIDINE KINASE J"/>
    <property type="match status" value="1"/>
</dbReference>
<dbReference type="EMBL" id="AAQH01000036">
    <property type="protein sequence ID" value="EAT10741.1"/>
    <property type="molecule type" value="Genomic_DNA"/>
</dbReference>
<dbReference type="PRINTS" id="PR00344">
    <property type="entry name" value="BCTRLSENSOR"/>
</dbReference>
<evidence type="ECO:0000256" key="4">
    <source>
        <dbReference type="ARBA" id="ARBA00022475"/>
    </source>
</evidence>
<dbReference type="STRING" id="207949.RED65_03840"/>
<evidence type="ECO:0000256" key="15">
    <source>
        <dbReference type="PROSITE-ProRule" id="PRU00169"/>
    </source>
</evidence>
<evidence type="ECO:0000256" key="16">
    <source>
        <dbReference type="SAM" id="Coils"/>
    </source>
</evidence>
<dbReference type="Proteomes" id="UP000004263">
    <property type="component" value="Unassembled WGS sequence"/>
</dbReference>
<protein>
    <recommendedName>
        <fullName evidence="3">histidine kinase</fullName>
        <ecNumber evidence="3">2.7.13.3</ecNumber>
    </recommendedName>
</protein>
<evidence type="ECO:0000259" key="21">
    <source>
        <dbReference type="PROSITE" id="PS50894"/>
    </source>
</evidence>
<keyword evidence="10" id="KW-0067">ATP-binding</keyword>
<proteinExistence type="predicted"/>
<dbReference type="InterPro" id="IPR008207">
    <property type="entry name" value="Sig_transdc_His_kin_Hpt_dom"/>
</dbReference>
<dbReference type="Pfam" id="PF00512">
    <property type="entry name" value="HisKA"/>
    <property type="match status" value="1"/>
</dbReference>
<dbReference type="Gene3D" id="6.10.340.10">
    <property type="match status" value="1"/>
</dbReference>
<feature type="modified residue" description="Phosphohistidine" evidence="14">
    <location>
        <position position="832"/>
    </location>
</feature>
<evidence type="ECO:0000259" key="19">
    <source>
        <dbReference type="PROSITE" id="PS50110"/>
    </source>
</evidence>
<dbReference type="PROSITE" id="PS50885">
    <property type="entry name" value="HAMP"/>
    <property type="match status" value="1"/>
</dbReference>
<keyword evidence="12" id="KW-0902">Two-component regulatory system</keyword>
<evidence type="ECO:0000256" key="2">
    <source>
        <dbReference type="ARBA" id="ARBA00004651"/>
    </source>
</evidence>
<evidence type="ECO:0000256" key="12">
    <source>
        <dbReference type="ARBA" id="ARBA00023012"/>
    </source>
</evidence>
<keyword evidence="16" id="KW-0175">Coiled coil</keyword>
<dbReference type="CDD" id="cd17546">
    <property type="entry name" value="REC_hyHK_CKI1_RcsC-like"/>
    <property type="match status" value="1"/>
</dbReference>
<keyword evidence="9 22" id="KW-0418">Kinase</keyword>
<dbReference type="Pfam" id="PF00072">
    <property type="entry name" value="Response_reg"/>
    <property type="match status" value="1"/>
</dbReference>
<dbReference type="SUPFAM" id="SSF47384">
    <property type="entry name" value="Homodimeric domain of signal transducing histidine kinase"/>
    <property type="match status" value="1"/>
</dbReference>
<dbReference type="Pfam" id="PF02518">
    <property type="entry name" value="HATPase_c"/>
    <property type="match status" value="1"/>
</dbReference>
<dbReference type="GO" id="GO:0000155">
    <property type="term" value="F:phosphorelay sensor kinase activity"/>
    <property type="evidence" value="ECO:0007669"/>
    <property type="project" value="InterPro"/>
</dbReference>
<evidence type="ECO:0000256" key="8">
    <source>
        <dbReference type="ARBA" id="ARBA00022741"/>
    </source>
</evidence>
<dbReference type="PANTHER" id="PTHR45339">
    <property type="entry name" value="HYBRID SIGNAL TRANSDUCTION HISTIDINE KINASE J"/>
    <property type="match status" value="1"/>
</dbReference>
<dbReference type="InterPro" id="IPR003594">
    <property type="entry name" value="HATPase_dom"/>
</dbReference>
<keyword evidence="4" id="KW-1003">Cell membrane</keyword>